<evidence type="ECO:0000313" key="2">
    <source>
        <dbReference type="EMBL" id="MBK5896747.1"/>
    </source>
</evidence>
<dbReference type="SUPFAM" id="SSF46785">
    <property type="entry name" value="Winged helix' DNA-binding domain"/>
    <property type="match status" value="1"/>
</dbReference>
<dbReference type="EMBL" id="JAEPRJ010000001">
    <property type="protein sequence ID" value="MBK5896747.1"/>
    <property type="molecule type" value="Genomic_DNA"/>
</dbReference>
<dbReference type="PANTHER" id="PTHR33221:SF5">
    <property type="entry name" value="HTH-TYPE TRANSCRIPTIONAL REGULATOR ISCR"/>
    <property type="match status" value="1"/>
</dbReference>
<keyword evidence="1" id="KW-0238">DNA-binding</keyword>
<dbReference type="PROSITE" id="PS01332">
    <property type="entry name" value="HTH_RRF2_1"/>
    <property type="match status" value="1"/>
</dbReference>
<comment type="caution">
    <text evidence="2">The sequence shown here is derived from an EMBL/GenBank/DDBJ whole genome shotgun (WGS) entry which is preliminary data.</text>
</comment>
<dbReference type="Pfam" id="PF02082">
    <property type="entry name" value="Rrf2"/>
    <property type="match status" value="1"/>
</dbReference>
<dbReference type="InterPro" id="IPR036388">
    <property type="entry name" value="WH-like_DNA-bd_sf"/>
</dbReference>
<reference evidence="2 3" key="1">
    <citation type="submission" date="2021-01" db="EMBL/GenBank/DDBJ databases">
        <title>Isolation and description of Catonella massiliensis sp. nov., a novel Catonella species, isolated from a stable periodontitis subject.</title>
        <authorList>
            <person name="Antezack A."/>
            <person name="Boxberger M."/>
            <person name="La Scola B."/>
            <person name="Monnet-Corti V."/>
        </authorList>
    </citation>
    <scope>NUCLEOTIDE SEQUENCE [LARGE SCALE GENOMIC DNA]</scope>
    <source>
        <strain evidence="2 3">Marseille-Q4567</strain>
    </source>
</reference>
<dbReference type="PANTHER" id="PTHR33221">
    <property type="entry name" value="WINGED HELIX-TURN-HELIX TRANSCRIPTIONAL REGULATOR, RRF2 FAMILY"/>
    <property type="match status" value="1"/>
</dbReference>
<keyword evidence="3" id="KW-1185">Reference proteome</keyword>
<proteinExistence type="predicted"/>
<dbReference type="PROSITE" id="PS51197">
    <property type="entry name" value="HTH_RRF2_2"/>
    <property type="match status" value="1"/>
</dbReference>
<evidence type="ECO:0000256" key="1">
    <source>
        <dbReference type="ARBA" id="ARBA00023125"/>
    </source>
</evidence>
<name>A0ABS1IY32_9FIRM</name>
<protein>
    <submittedName>
        <fullName evidence="2">Rrf2 family transcriptional regulator</fullName>
    </submittedName>
</protein>
<dbReference type="NCBIfam" id="TIGR00738">
    <property type="entry name" value="rrf2_super"/>
    <property type="match status" value="1"/>
</dbReference>
<sequence length="155" mass="16798">MKISTKGRYGLKAVLDIAMHDEASSVSSIAARQCISENYLERLIAMLKKAGIVNSLRGAQGGYVLARPAEDISVGEVLRALEGDLNPVDCAEIDGSGDFCEGADTCITKFVWKRISDSINQAVNNLMISELARDGKHLIEEKGVDKNTSPVCNRR</sequence>
<gene>
    <name evidence="2" type="ORF">JJN12_02955</name>
</gene>
<dbReference type="InterPro" id="IPR030489">
    <property type="entry name" value="TR_Rrf2-type_CS"/>
</dbReference>
<dbReference type="RefSeq" id="WP_208428303.1">
    <property type="nucleotide sequence ID" value="NZ_JAEPRJ010000001.1"/>
</dbReference>
<dbReference type="Proteomes" id="UP000604730">
    <property type="component" value="Unassembled WGS sequence"/>
</dbReference>
<organism evidence="2 3">
    <name type="scientific">Catonella massiliensis</name>
    <dbReference type="NCBI Taxonomy" id="2799636"/>
    <lineage>
        <taxon>Bacteria</taxon>
        <taxon>Bacillati</taxon>
        <taxon>Bacillota</taxon>
        <taxon>Clostridia</taxon>
        <taxon>Lachnospirales</taxon>
        <taxon>Lachnospiraceae</taxon>
        <taxon>Catonella</taxon>
    </lineage>
</organism>
<evidence type="ECO:0000313" key="3">
    <source>
        <dbReference type="Proteomes" id="UP000604730"/>
    </source>
</evidence>
<dbReference type="InterPro" id="IPR000944">
    <property type="entry name" value="Tscrpt_reg_Rrf2"/>
</dbReference>
<dbReference type="InterPro" id="IPR036390">
    <property type="entry name" value="WH_DNA-bd_sf"/>
</dbReference>
<dbReference type="Gene3D" id="1.10.10.10">
    <property type="entry name" value="Winged helix-like DNA-binding domain superfamily/Winged helix DNA-binding domain"/>
    <property type="match status" value="1"/>
</dbReference>
<accession>A0ABS1IY32</accession>